<dbReference type="Gene3D" id="1.20.1560.10">
    <property type="entry name" value="ABC transporter type 1, transmembrane domain"/>
    <property type="match status" value="2"/>
</dbReference>
<feature type="transmembrane region" description="Helical" evidence="8">
    <location>
        <begin position="771"/>
        <end position="797"/>
    </location>
</feature>
<comment type="caution">
    <text evidence="11">The sequence shown here is derived from an EMBL/GenBank/DDBJ whole genome shotgun (WGS) entry which is preliminary data.</text>
</comment>
<evidence type="ECO:0000256" key="3">
    <source>
        <dbReference type="ARBA" id="ARBA00022692"/>
    </source>
</evidence>
<feature type="transmembrane region" description="Helical" evidence="8">
    <location>
        <begin position="133"/>
        <end position="154"/>
    </location>
</feature>
<evidence type="ECO:0000256" key="5">
    <source>
        <dbReference type="ARBA" id="ARBA00022840"/>
    </source>
</evidence>
<feature type="transmembrane region" description="Helical" evidence="8">
    <location>
        <begin position="269"/>
        <end position="288"/>
    </location>
</feature>
<evidence type="ECO:0000256" key="8">
    <source>
        <dbReference type="SAM" id="Phobius"/>
    </source>
</evidence>
<dbReference type="Gene3D" id="3.40.50.300">
    <property type="entry name" value="P-loop containing nucleotide triphosphate hydrolases"/>
    <property type="match status" value="2"/>
</dbReference>
<keyword evidence="6 8" id="KW-1133">Transmembrane helix</keyword>
<feature type="domain" description="ABC transporter" evidence="9">
    <location>
        <begin position="1049"/>
        <end position="1280"/>
    </location>
</feature>
<sequence length="1286" mass="142052">MTLVDIARVRTLWLIPEARDGAIVLTLSLVLTLVSMIVESIEKGSTLTAATIKPATPEPFSGFWTRATFAWLAGTFRSGYTTILSVDNLPDLDPKLNNDIVAEKLRRAWSQTEVKTRKYALLRACLRAYRGPFLAAIFPRLLYSVFTFCQPFLIERTVVWVGAPEESMATGKGLIGAFSIVYMGMAVTKALHGYQTFRFTIRLRGGLISLVHGQTVCTRAMDLGEITAVTLMGTDVERIMTSFRFIHELWACLVEMGVAVFLLQKQVGVASLVPILIVIFVILVTFKISAATNVAQRLWVEKIEDRLRLTSHVLENIKAVKMLGISDKMSSVIQKLRQAEIVTSATFRKLLIWNVVLSNLPSDLAPMATFVVYVVISIVRNDSSLLAARAFTSLSLISLVTVPVMVFNESVPAIIQCMGCFDRIQEYCSTRGSCDTKDNSSPDADSVIPSIGLQKISSPRTGSSCIEFNNHSSRWGKTVDTALHNINLAISYSNITMIVGPVGSGKSTLLESILGETLESEGRVDRNFMKAAYCSQIPWLQSQTIRQNIIGALNMEDRWYDKVVWACGLETDLARLPRGDETAVGSNGLTLSGGQKQRILRRRFSRRLFAEEGLFRQLQMTVVLATHSKSLIQYADKVVVLGDGRVIEAGSLEALRSSNAYIQALNSATSDSNQEMDDLSNVTQGSHVIEGVDSEEVSDTTVEEVINDTKRQAGDFSVYSYYMSAAGVHMFLSFLVMTMLFGFCREFPTVWLKWWTEANAGSPNSRVGMYLGIYVLLGLSGLGLMIAALWLLLVIIVSRTALRMHSDLLVATFRAPFQFFHRVDIGNITNRFSQDLDLIDMAFPLQALNFTSALCTCFVKVFILAAFAKYLGIVIPFLGALVFIIQKFYLRTSRQMRLLDIEAKAPLYTHFLELVSGATTVWAFGWQAAFDKTCLSLLNFSQRPLYMLYCIQQCLGFVLDMVVTVLVVGLLATVVFLRDSFNSGDVGVALTMVMTFNSSLMMLIKNWTLIETSVGAVSRVKDYAITTDAEEDTTSLAPLPADWPSTGAIQLSGLFAGHSPSSPPVLKGVSMAIRAGEKIAICGPSGSGKTSLILALLRMIEIQQGSIAIDGANLSNHPRADVRLELNVVTQESFLLAGTVRLNLDPFQSASDEDIIRALQKLGLWDVIVQQGGLDMQMKATSWSMGQRQLLCLGRAMVRKSKVLILDEATSSVDHETEKIMQELINSEFTSQTVLSVMHRFRFVHHYDRVAVLNSGVLVELDSAAALLSRESQFAELYRSGNHSYM</sequence>
<keyword evidence="12" id="KW-1185">Reference proteome</keyword>
<name>A0ABR2X8I6_9PEZI</name>
<dbReference type="InterPro" id="IPR027417">
    <property type="entry name" value="P-loop_NTPase"/>
</dbReference>
<evidence type="ECO:0000256" key="1">
    <source>
        <dbReference type="ARBA" id="ARBA00004141"/>
    </source>
</evidence>
<dbReference type="CDD" id="cd18579">
    <property type="entry name" value="ABC_6TM_ABCC_D1"/>
    <property type="match status" value="1"/>
</dbReference>
<comment type="subcellular location">
    <subcellularLocation>
        <location evidence="1">Membrane</location>
        <topology evidence="1">Multi-pass membrane protein</topology>
    </subcellularLocation>
</comment>
<evidence type="ECO:0000256" key="2">
    <source>
        <dbReference type="ARBA" id="ARBA00022448"/>
    </source>
</evidence>
<dbReference type="Pfam" id="PF00664">
    <property type="entry name" value="ABC_membrane"/>
    <property type="match status" value="1"/>
</dbReference>
<dbReference type="PANTHER" id="PTHR24223:SF404">
    <property type="entry name" value="ABC MULTIDRUG TRANSPORTER (EUROFUNG)-RELATED"/>
    <property type="match status" value="1"/>
</dbReference>
<dbReference type="Pfam" id="PF00005">
    <property type="entry name" value="ABC_tran"/>
    <property type="match status" value="2"/>
</dbReference>
<keyword evidence="3 8" id="KW-0812">Transmembrane</keyword>
<dbReference type="SMART" id="SM00382">
    <property type="entry name" value="AAA"/>
    <property type="match status" value="2"/>
</dbReference>
<organism evidence="11 12">
    <name type="scientific">Seiridium cardinale</name>
    <dbReference type="NCBI Taxonomy" id="138064"/>
    <lineage>
        <taxon>Eukaryota</taxon>
        <taxon>Fungi</taxon>
        <taxon>Dikarya</taxon>
        <taxon>Ascomycota</taxon>
        <taxon>Pezizomycotina</taxon>
        <taxon>Sordariomycetes</taxon>
        <taxon>Xylariomycetidae</taxon>
        <taxon>Amphisphaeriales</taxon>
        <taxon>Sporocadaceae</taxon>
        <taxon>Seiridium</taxon>
    </lineage>
</organism>
<feature type="transmembrane region" description="Helical" evidence="8">
    <location>
        <begin position="351"/>
        <end position="376"/>
    </location>
</feature>
<evidence type="ECO:0000256" key="6">
    <source>
        <dbReference type="ARBA" id="ARBA00022989"/>
    </source>
</evidence>
<dbReference type="SUPFAM" id="SSF52540">
    <property type="entry name" value="P-loop containing nucleoside triphosphate hydrolases"/>
    <property type="match status" value="2"/>
</dbReference>
<dbReference type="InterPro" id="IPR036640">
    <property type="entry name" value="ABC1_TM_sf"/>
</dbReference>
<feature type="transmembrane region" description="Helical" evidence="8">
    <location>
        <begin position="847"/>
        <end position="867"/>
    </location>
</feature>
<accession>A0ABR2X8I6</accession>
<feature type="domain" description="ABC transporter" evidence="9">
    <location>
        <begin position="466"/>
        <end position="668"/>
    </location>
</feature>
<keyword evidence="7 8" id="KW-0472">Membrane</keyword>
<evidence type="ECO:0000313" key="11">
    <source>
        <dbReference type="EMBL" id="KAK9770093.1"/>
    </source>
</evidence>
<feature type="transmembrane region" description="Helical" evidence="8">
    <location>
        <begin position="719"/>
        <end position="743"/>
    </location>
</feature>
<gene>
    <name evidence="11" type="ORF">SCAR479_13198</name>
</gene>
<feature type="domain" description="ABC transmembrane type-1" evidence="10">
    <location>
        <begin position="141"/>
        <end position="416"/>
    </location>
</feature>
<keyword evidence="5" id="KW-0067">ATP-binding</keyword>
<feature type="transmembrane region" description="Helical" evidence="8">
    <location>
        <begin position="873"/>
        <end position="890"/>
    </location>
</feature>
<feature type="transmembrane region" description="Helical" evidence="8">
    <location>
        <begin position="174"/>
        <end position="194"/>
    </location>
</feature>
<dbReference type="PANTHER" id="PTHR24223">
    <property type="entry name" value="ATP-BINDING CASSETTE SUB-FAMILY C"/>
    <property type="match status" value="1"/>
</dbReference>
<dbReference type="InterPro" id="IPR044746">
    <property type="entry name" value="ABCC_6TM_D1"/>
</dbReference>
<evidence type="ECO:0000313" key="12">
    <source>
        <dbReference type="Proteomes" id="UP001465668"/>
    </source>
</evidence>
<evidence type="ECO:0000259" key="9">
    <source>
        <dbReference type="PROSITE" id="PS50893"/>
    </source>
</evidence>
<reference evidence="11 12" key="1">
    <citation type="submission" date="2024-02" db="EMBL/GenBank/DDBJ databases">
        <title>First draft genome assembly of two strains of Seiridium cardinale.</title>
        <authorList>
            <person name="Emiliani G."/>
            <person name="Scali E."/>
        </authorList>
    </citation>
    <scope>NUCLEOTIDE SEQUENCE [LARGE SCALE GENOMIC DNA]</scope>
    <source>
        <strain evidence="11 12">BM-138-000479</strain>
    </source>
</reference>
<dbReference type="PROSITE" id="PS50893">
    <property type="entry name" value="ABC_TRANSPORTER_2"/>
    <property type="match status" value="2"/>
</dbReference>
<dbReference type="InterPro" id="IPR011527">
    <property type="entry name" value="ABC1_TM_dom"/>
</dbReference>
<dbReference type="InterPro" id="IPR050173">
    <property type="entry name" value="ABC_transporter_C-like"/>
</dbReference>
<feature type="transmembrane region" description="Helical" evidence="8">
    <location>
        <begin position="245"/>
        <end position="263"/>
    </location>
</feature>
<keyword evidence="4" id="KW-0547">Nucleotide-binding</keyword>
<dbReference type="InterPro" id="IPR003439">
    <property type="entry name" value="ABC_transporter-like_ATP-bd"/>
</dbReference>
<dbReference type="Proteomes" id="UP001465668">
    <property type="component" value="Unassembled WGS sequence"/>
</dbReference>
<dbReference type="CDD" id="cd03244">
    <property type="entry name" value="ABCC_MRP_domain2"/>
    <property type="match status" value="1"/>
</dbReference>
<dbReference type="SUPFAM" id="SSF90123">
    <property type="entry name" value="ABC transporter transmembrane region"/>
    <property type="match status" value="2"/>
</dbReference>
<dbReference type="PROSITE" id="PS50929">
    <property type="entry name" value="ABC_TM1F"/>
    <property type="match status" value="2"/>
</dbReference>
<dbReference type="CDD" id="cd18580">
    <property type="entry name" value="ABC_6TM_ABCC_D2"/>
    <property type="match status" value="1"/>
</dbReference>
<evidence type="ECO:0000256" key="4">
    <source>
        <dbReference type="ARBA" id="ARBA00022741"/>
    </source>
</evidence>
<proteinExistence type="predicted"/>
<evidence type="ECO:0000256" key="7">
    <source>
        <dbReference type="ARBA" id="ARBA00023136"/>
    </source>
</evidence>
<evidence type="ECO:0000259" key="10">
    <source>
        <dbReference type="PROSITE" id="PS50929"/>
    </source>
</evidence>
<feature type="transmembrane region" description="Helical" evidence="8">
    <location>
        <begin position="986"/>
        <end position="1004"/>
    </location>
</feature>
<dbReference type="EMBL" id="JARVKM010000101">
    <property type="protein sequence ID" value="KAK9770093.1"/>
    <property type="molecule type" value="Genomic_DNA"/>
</dbReference>
<feature type="domain" description="ABC transmembrane type-1" evidence="10">
    <location>
        <begin position="735"/>
        <end position="1012"/>
    </location>
</feature>
<dbReference type="InterPro" id="IPR044726">
    <property type="entry name" value="ABCC_6TM_D2"/>
</dbReference>
<feature type="transmembrane region" description="Helical" evidence="8">
    <location>
        <begin position="388"/>
        <end position="408"/>
    </location>
</feature>
<keyword evidence="2" id="KW-0813">Transport</keyword>
<protein>
    <submittedName>
        <fullName evidence="11">Multidrug resistance-associated protein 6</fullName>
    </submittedName>
</protein>
<dbReference type="InterPro" id="IPR003593">
    <property type="entry name" value="AAA+_ATPase"/>
</dbReference>
<feature type="transmembrane region" description="Helical" evidence="8">
    <location>
        <begin position="946"/>
        <end position="977"/>
    </location>
</feature>